<dbReference type="Proteomes" id="UP000013827">
    <property type="component" value="Unassembled WGS sequence"/>
</dbReference>
<feature type="domain" description="Beta-galactosidase galactose-binding" evidence="3">
    <location>
        <begin position="1"/>
        <end position="63"/>
    </location>
</feature>
<name>A0A0D3KKJ2_EMIH1</name>
<organism evidence="4 5">
    <name type="scientific">Emiliania huxleyi (strain CCMP1516)</name>
    <dbReference type="NCBI Taxonomy" id="280463"/>
    <lineage>
        <taxon>Eukaryota</taxon>
        <taxon>Haptista</taxon>
        <taxon>Haptophyta</taxon>
        <taxon>Prymnesiophyceae</taxon>
        <taxon>Isochrysidales</taxon>
        <taxon>Noelaerhabdaceae</taxon>
        <taxon>Emiliania</taxon>
    </lineage>
</organism>
<dbReference type="Pfam" id="PF21467">
    <property type="entry name" value="BetaGal_gal-bd"/>
    <property type="match status" value="1"/>
</dbReference>
<reference evidence="4" key="2">
    <citation type="submission" date="2024-10" db="UniProtKB">
        <authorList>
            <consortium name="EnsemblProtists"/>
        </authorList>
    </citation>
    <scope>IDENTIFICATION</scope>
</reference>
<keyword evidence="1" id="KW-0378">Hydrolase</keyword>
<protein>
    <recommendedName>
        <fullName evidence="3">Beta-galactosidase galactose-binding domain-containing protein</fullName>
    </recommendedName>
</protein>
<accession>A0A0D3KKJ2</accession>
<evidence type="ECO:0000259" key="3">
    <source>
        <dbReference type="Pfam" id="PF21467"/>
    </source>
</evidence>
<sequence length="95" mass="10501">MNKGVAYVNGFNLGRYWLRRGECKGACAPPVKHGHCYMRWKACGRPTQTLYHVPTEVLAPVRNLVVLFEETVGTATPRDLAGVSLVALHEHPATD</sequence>
<dbReference type="InterPro" id="IPR001944">
    <property type="entry name" value="Glycoside_Hdrlase_35"/>
</dbReference>
<evidence type="ECO:0000256" key="1">
    <source>
        <dbReference type="ARBA" id="ARBA00022801"/>
    </source>
</evidence>
<dbReference type="EnsemblProtists" id="EOD36277">
    <property type="protein sequence ID" value="EOD36277"/>
    <property type="gene ID" value="EMIHUDRAFT_226582"/>
</dbReference>
<dbReference type="SUPFAM" id="SSF49785">
    <property type="entry name" value="Galactose-binding domain-like"/>
    <property type="match status" value="1"/>
</dbReference>
<dbReference type="KEGG" id="ehx:EMIHUDRAFT_226582"/>
<dbReference type="AlphaFoldDB" id="A0A0D3KKJ2"/>
<dbReference type="InterPro" id="IPR008979">
    <property type="entry name" value="Galactose-bd-like_sf"/>
</dbReference>
<dbReference type="RefSeq" id="XP_005788706.1">
    <property type="nucleotide sequence ID" value="XM_005788649.1"/>
</dbReference>
<dbReference type="InterPro" id="IPR048913">
    <property type="entry name" value="BetaGal_gal-bd"/>
</dbReference>
<evidence type="ECO:0000256" key="2">
    <source>
        <dbReference type="ARBA" id="ARBA00023295"/>
    </source>
</evidence>
<dbReference type="GeneID" id="17281548"/>
<evidence type="ECO:0000313" key="4">
    <source>
        <dbReference type="EnsemblProtists" id="EOD36277"/>
    </source>
</evidence>
<dbReference type="GO" id="GO:0004553">
    <property type="term" value="F:hydrolase activity, hydrolyzing O-glycosyl compounds"/>
    <property type="evidence" value="ECO:0007669"/>
    <property type="project" value="InterPro"/>
</dbReference>
<keyword evidence="5" id="KW-1185">Reference proteome</keyword>
<reference evidence="5" key="1">
    <citation type="journal article" date="2013" name="Nature">
        <title>Pan genome of the phytoplankton Emiliania underpins its global distribution.</title>
        <authorList>
            <person name="Read B.A."/>
            <person name="Kegel J."/>
            <person name="Klute M.J."/>
            <person name="Kuo A."/>
            <person name="Lefebvre S.C."/>
            <person name="Maumus F."/>
            <person name="Mayer C."/>
            <person name="Miller J."/>
            <person name="Monier A."/>
            <person name="Salamov A."/>
            <person name="Young J."/>
            <person name="Aguilar M."/>
            <person name="Claverie J.M."/>
            <person name="Frickenhaus S."/>
            <person name="Gonzalez K."/>
            <person name="Herman E.K."/>
            <person name="Lin Y.C."/>
            <person name="Napier J."/>
            <person name="Ogata H."/>
            <person name="Sarno A.F."/>
            <person name="Shmutz J."/>
            <person name="Schroeder D."/>
            <person name="de Vargas C."/>
            <person name="Verret F."/>
            <person name="von Dassow P."/>
            <person name="Valentin K."/>
            <person name="Van de Peer Y."/>
            <person name="Wheeler G."/>
            <person name="Dacks J.B."/>
            <person name="Delwiche C.F."/>
            <person name="Dyhrman S.T."/>
            <person name="Glockner G."/>
            <person name="John U."/>
            <person name="Richards T."/>
            <person name="Worden A.Z."/>
            <person name="Zhang X."/>
            <person name="Grigoriev I.V."/>
            <person name="Allen A.E."/>
            <person name="Bidle K."/>
            <person name="Borodovsky M."/>
            <person name="Bowler C."/>
            <person name="Brownlee C."/>
            <person name="Cock J.M."/>
            <person name="Elias M."/>
            <person name="Gladyshev V.N."/>
            <person name="Groth M."/>
            <person name="Guda C."/>
            <person name="Hadaegh A."/>
            <person name="Iglesias-Rodriguez M.D."/>
            <person name="Jenkins J."/>
            <person name="Jones B.M."/>
            <person name="Lawson T."/>
            <person name="Leese F."/>
            <person name="Lindquist E."/>
            <person name="Lobanov A."/>
            <person name="Lomsadze A."/>
            <person name="Malik S.B."/>
            <person name="Marsh M.E."/>
            <person name="Mackinder L."/>
            <person name="Mock T."/>
            <person name="Mueller-Roeber B."/>
            <person name="Pagarete A."/>
            <person name="Parker M."/>
            <person name="Probert I."/>
            <person name="Quesneville H."/>
            <person name="Raines C."/>
            <person name="Rensing S.A."/>
            <person name="Riano-Pachon D.M."/>
            <person name="Richier S."/>
            <person name="Rokitta S."/>
            <person name="Shiraiwa Y."/>
            <person name="Soanes D.M."/>
            <person name="van der Giezen M."/>
            <person name="Wahlund T.M."/>
            <person name="Williams B."/>
            <person name="Wilson W."/>
            <person name="Wolfe G."/>
            <person name="Wurch L.L."/>
        </authorList>
    </citation>
    <scope>NUCLEOTIDE SEQUENCE</scope>
</reference>
<evidence type="ECO:0000313" key="5">
    <source>
        <dbReference type="Proteomes" id="UP000013827"/>
    </source>
</evidence>
<proteinExistence type="predicted"/>
<dbReference type="PANTHER" id="PTHR23421">
    <property type="entry name" value="BETA-GALACTOSIDASE RELATED"/>
    <property type="match status" value="1"/>
</dbReference>
<dbReference type="GO" id="GO:0005975">
    <property type="term" value="P:carbohydrate metabolic process"/>
    <property type="evidence" value="ECO:0007669"/>
    <property type="project" value="InterPro"/>
</dbReference>
<keyword evidence="2" id="KW-0326">Glycosidase</keyword>
<dbReference type="HOGENOM" id="CLU_190205_0_0_1"/>
<dbReference type="Gene3D" id="2.60.120.260">
    <property type="entry name" value="Galactose-binding domain-like"/>
    <property type="match status" value="1"/>
</dbReference>
<dbReference type="eggNOG" id="KOG0496">
    <property type="taxonomic scope" value="Eukaryota"/>
</dbReference>